<evidence type="ECO:0000259" key="1">
    <source>
        <dbReference type="Pfam" id="PF00561"/>
    </source>
</evidence>
<reference evidence="2" key="2">
    <citation type="submission" date="2020-09" db="EMBL/GenBank/DDBJ databases">
        <authorList>
            <person name="Sun Q."/>
            <person name="Zhou Y."/>
        </authorList>
    </citation>
    <scope>NUCLEOTIDE SEQUENCE</scope>
    <source>
        <strain evidence="2">CGMCC 4.7110</strain>
    </source>
</reference>
<keyword evidence="2" id="KW-0378">Hydrolase</keyword>
<evidence type="ECO:0000313" key="3">
    <source>
        <dbReference type="Proteomes" id="UP000653411"/>
    </source>
</evidence>
<dbReference type="GO" id="GO:0046503">
    <property type="term" value="P:glycerolipid catabolic process"/>
    <property type="evidence" value="ECO:0007669"/>
    <property type="project" value="TreeGrafter"/>
</dbReference>
<comment type="caution">
    <text evidence="2">The sequence shown here is derived from an EMBL/GenBank/DDBJ whole genome shotgun (WGS) entry which is preliminary data.</text>
</comment>
<name>A0A917XP84_9ACTN</name>
<dbReference type="Proteomes" id="UP000653411">
    <property type="component" value="Unassembled WGS sequence"/>
</dbReference>
<reference evidence="2" key="1">
    <citation type="journal article" date="2014" name="Int. J. Syst. Evol. Microbiol.">
        <title>Complete genome sequence of Corynebacterium casei LMG S-19264T (=DSM 44701T), isolated from a smear-ripened cheese.</title>
        <authorList>
            <consortium name="US DOE Joint Genome Institute (JGI-PGF)"/>
            <person name="Walter F."/>
            <person name="Albersmeier A."/>
            <person name="Kalinowski J."/>
            <person name="Ruckert C."/>
        </authorList>
    </citation>
    <scope>NUCLEOTIDE SEQUENCE</scope>
    <source>
        <strain evidence="2">CGMCC 4.7110</strain>
    </source>
</reference>
<organism evidence="2 3">
    <name type="scientific">Streptomyces fuscichromogenes</name>
    <dbReference type="NCBI Taxonomy" id="1324013"/>
    <lineage>
        <taxon>Bacteria</taxon>
        <taxon>Bacillati</taxon>
        <taxon>Actinomycetota</taxon>
        <taxon>Actinomycetes</taxon>
        <taxon>Kitasatosporales</taxon>
        <taxon>Streptomycetaceae</taxon>
        <taxon>Streptomyces</taxon>
    </lineage>
</organism>
<dbReference type="Pfam" id="PF00561">
    <property type="entry name" value="Abhydrolase_1"/>
    <property type="match status" value="1"/>
</dbReference>
<dbReference type="InterPro" id="IPR050471">
    <property type="entry name" value="AB_hydrolase"/>
</dbReference>
<dbReference type="AlphaFoldDB" id="A0A917XP84"/>
<dbReference type="SUPFAM" id="SSF53474">
    <property type="entry name" value="alpha/beta-Hydrolases"/>
    <property type="match status" value="1"/>
</dbReference>
<dbReference type="RefSeq" id="WP_189269526.1">
    <property type="nucleotide sequence ID" value="NZ_BMML01000050.1"/>
</dbReference>
<dbReference type="InterPro" id="IPR000073">
    <property type="entry name" value="AB_hydrolase_1"/>
</dbReference>
<feature type="domain" description="AB hydrolase-1" evidence="1">
    <location>
        <begin position="25"/>
        <end position="136"/>
    </location>
</feature>
<gene>
    <name evidence="2" type="ORF">GCM10011578_098460</name>
</gene>
<dbReference type="Gene3D" id="3.40.50.1820">
    <property type="entry name" value="alpha/beta hydrolase"/>
    <property type="match status" value="1"/>
</dbReference>
<evidence type="ECO:0000313" key="2">
    <source>
        <dbReference type="EMBL" id="GGN45990.1"/>
    </source>
</evidence>
<dbReference type="PANTHER" id="PTHR43433:SF5">
    <property type="entry name" value="AB HYDROLASE-1 DOMAIN-CONTAINING PROTEIN"/>
    <property type="match status" value="1"/>
</dbReference>
<protein>
    <submittedName>
        <fullName evidence="2">Alpha/beta hydrolase</fullName>
    </submittedName>
</protein>
<sequence length="278" mass="29566">MTEVTSAVVSAPGCDIHYDIRGSGPLLLVIQGGGGDASRTDDLVGLLTADHTVVTYDRRGLSRSRLAEPVDAVTPETNADDAHLLLAHLTDRPALVLGSSIGANIALHLALRHPGQVSTVVAHEPLVLGVLDEQARTDAARALARLEALYEAQGWPAAVREMAVFNNIDLSVADVEPGVVLEPTSADQSDNIEFFIGKEVPQFRRNQFDGEMLDRLKASPARIVPAAGSASGRNWSWRCAQALAERLGTGLETFPGGHIGLKTHPRAFAARLREVLAG</sequence>
<accession>A0A917XP84</accession>
<dbReference type="GO" id="GO:0004806">
    <property type="term" value="F:triacylglycerol lipase activity"/>
    <property type="evidence" value="ECO:0007669"/>
    <property type="project" value="TreeGrafter"/>
</dbReference>
<keyword evidence="3" id="KW-1185">Reference proteome</keyword>
<dbReference type="EMBL" id="BMML01000050">
    <property type="protein sequence ID" value="GGN45990.1"/>
    <property type="molecule type" value="Genomic_DNA"/>
</dbReference>
<proteinExistence type="predicted"/>
<dbReference type="PANTHER" id="PTHR43433">
    <property type="entry name" value="HYDROLASE, ALPHA/BETA FOLD FAMILY PROTEIN"/>
    <property type="match status" value="1"/>
</dbReference>
<dbReference type="InterPro" id="IPR029058">
    <property type="entry name" value="AB_hydrolase_fold"/>
</dbReference>